<dbReference type="Gene3D" id="2.40.30.170">
    <property type="match status" value="1"/>
</dbReference>
<accession>A0A0S4UEN6</accession>
<dbReference type="GO" id="GO:0055085">
    <property type="term" value="P:transmembrane transport"/>
    <property type="evidence" value="ECO:0007669"/>
    <property type="project" value="InterPro"/>
</dbReference>
<evidence type="ECO:0000313" key="1">
    <source>
        <dbReference type="EMBL" id="CUV20650.1"/>
    </source>
</evidence>
<proteinExistence type="predicted"/>
<sequence length="45" mass="4903">MVQRLPVRIKLDAAELEKHPLKVGLSMVVTIDTSASGSQATQARR</sequence>
<reference evidence="1" key="1">
    <citation type="submission" date="2015-10" db="EMBL/GenBank/DDBJ databases">
        <authorList>
            <person name="Gilbert D.G."/>
        </authorList>
    </citation>
    <scope>NUCLEOTIDE SEQUENCE</scope>
    <source>
        <strain evidence="1">Phyl III-seqv23</strain>
    </source>
</reference>
<gene>
    <name evidence="1" type="ORF">PSS4_v1_1620001</name>
</gene>
<protein>
    <submittedName>
        <fullName evidence="1">Uncharacterized protein</fullName>
    </submittedName>
</protein>
<dbReference type="EMBL" id="LN899821">
    <property type="protein sequence ID" value="CUV20650.1"/>
    <property type="molecule type" value="Genomic_DNA"/>
</dbReference>
<organism evidence="1">
    <name type="scientific">Ralstonia solanacearum</name>
    <name type="common">Pseudomonas solanacearum</name>
    <dbReference type="NCBI Taxonomy" id="305"/>
    <lineage>
        <taxon>Bacteria</taxon>
        <taxon>Pseudomonadati</taxon>
        <taxon>Pseudomonadota</taxon>
        <taxon>Betaproteobacteria</taxon>
        <taxon>Burkholderiales</taxon>
        <taxon>Burkholderiaceae</taxon>
        <taxon>Ralstonia</taxon>
        <taxon>Ralstonia solanacearum species complex</taxon>
    </lineage>
</organism>
<dbReference type="AlphaFoldDB" id="A0A0S4UEN6"/>
<name>A0A0S4UEN6_RALSL</name>